<dbReference type="Proteomes" id="UP001597045">
    <property type="component" value="Unassembled WGS sequence"/>
</dbReference>
<name>A0ABW3M8G9_9PSEU</name>
<proteinExistence type="predicted"/>
<evidence type="ECO:0000313" key="1">
    <source>
        <dbReference type="EMBL" id="MFD1046808.1"/>
    </source>
</evidence>
<feature type="non-terminal residue" evidence="1">
    <location>
        <position position="1"/>
    </location>
</feature>
<keyword evidence="2" id="KW-1185">Reference proteome</keyword>
<comment type="caution">
    <text evidence="1">The sequence shown here is derived from an EMBL/GenBank/DDBJ whole genome shotgun (WGS) entry which is preliminary data.</text>
</comment>
<sequence length="61" mass="6354">DVATALLAVRHGVVPPTINVTEPVPSDQLDLVLGEPREMAVRSALVLARGDGLNSAIVLRA</sequence>
<dbReference type="InterPro" id="IPR016039">
    <property type="entry name" value="Thiolase-like"/>
</dbReference>
<dbReference type="SUPFAM" id="SSF53901">
    <property type="entry name" value="Thiolase-like"/>
    <property type="match status" value="1"/>
</dbReference>
<reference evidence="2" key="1">
    <citation type="journal article" date="2019" name="Int. J. Syst. Evol. Microbiol.">
        <title>The Global Catalogue of Microorganisms (GCM) 10K type strain sequencing project: providing services to taxonomists for standard genome sequencing and annotation.</title>
        <authorList>
            <consortium name="The Broad Institute Genomics Platform"/>
            <consortium name="The Broad Institute Genome Sequencing Center for Infectious Disease"/>
            <person name="Wu L."/>
            <person name="Ma J."/>
        </authorList>
    </citation>
    <scope>NUCLEOTIDE SEQUENCE [LARGE SCALE GENOMIC DNA]</scope>
    <source>
        <strain evidence="2">JCM 31486</strain>
    </source>
</reference>
<gene>
    <name evidence="1" type="ORF">ACFQ1S_15250</name>
</gene>
<protein>
    <submittedName>
        <fullName evidence="1">Ketosynthase chain-length factor</fullName>
    </submittedName>
</protein>
<evidence type="ECO:0000313" key="2">
    <source>
        <dbReference type="Proteomes" id="UP001597045"/>
    </source>
</evidence>
<dbReference type="EMBL" id="JBHTIS010000799">
    <property type="protein sequence ID" value="MFD1046808.1"/>
    <property type="molecule type" value="Genomic_DNA"/>
</dbReference>
<dbReference type="Gene3D" id="3.40.47.10">
    <property type="match status" value="1"/>
</dbReference>
<organism evidence="1 2">
    <name type="scientific">Kibdelosporangium lantanae</name>
    <dbReference type="NCBI Taxonomy" id="1497396"/>
    <lineage>
        <taxon>Bacteria</taxon>
        <taxon>Bacillati</taxon>
        <taxon>Actinomycetota</taxon>
        <taxon>Actinomycetes</taxon>
        <taxon>Pseudonocardiales</taxon>
        <taxon>Pseudonocardiaceae</taxon>
        <taxon>Kibdelosporangium</taxon>
    </lineage>
</organism>
<accession>A0ABW3M8G9</accession>